<organism evidence="4 5">
    <name type="scientific">Acidipropionibacterium acidipropionici (strain ATCC 4875 / DSM 20272 / JCM 6432 / NBRC 12425 / NCIMB 8070 / 4)</name>
    <name type="common">Propionibacterium acidipropionici</name>
    <dbReference type="NCBI Taxonomy" id="1171373"/>
    <lineage>
        <taxon>Bacteria</taxon>
        <taxon>Bacillati</taxon>
        <taxon>Actinomycetota</taxon>
        <taxon>Actinomycetes</taxon>
        <taxon>Propionibacteriales</taxon>
        <taxon>Propionibacteriaceae</taxon>
        <taxon>Acidipropionibacterium</taxon>
    </lineage>
</organism>
<dbReference type="Proteomes" id="UP000000214">
    <property type="component" value="Chromosome"/>
</dbReference>
<dbReference type="PATRIC" id="fig|1171373.8.peg.469"/>
<name>K7RPS7_ACIA4</name>
<dbReference type="GO" id="GO:0016757">
    <property type="term" value="F:glycosyltransferase activity"/>
    <property type="evidence" value="ECO:0007669"/>
    <property type="project" value="UniProtKB-KW"/>
</dbReference>
<dbReference type="eggNOG" id="COG0438">
    <property type="taxonomic scope" value="Bacteria"/>
</dbReference>
<dbReference type="RefSeq" id="WP_015069221.1">
    <property type="nucleotide sequence ID" value="NC_019395.1"/>
</dbReference>
<gene>
    <name evidence="4" type="ordered locus">PACID_04650</name>
</gene>
<dbReference type="InterPro" id="IPR001296">
    <property type="entry name" value="Glyco_trans_1"/>
</dbReference>
<protein>
    <submittedName>
        <fullName evidence="4">Glycosyltransferase, group 1 family</fullName>
    </submittedName>
</protein>
<evidence type="ECO:0000313" key="5">
    <source>
        <dbReference type="Proteomes" id="UP000000214"/>
    </source>
</evidence>
<proteinExistence type="predicted"/>
<dbReference type="SUPFAM" id="SSF53756">
    <property type="entry name" value="UDP-Glycosyltransferase/glycogen phosphorylase"/>
    <property type="match status" value="1"/>
</dbReference>
<dbReference type="Gene3D" id="3.40.50.2000">
    <property type="entry name" value="Glycogen Phosphorylase B"/>
    <property type="match status" value="2"/>
</dbReference>
<keyword evidence="2 4" id="KW-0808">Transferase</keyword>
<dbReference type="KEGG" id="pbo:PACID_04650"/>
<dbReference type="STRING" id="1171373.PACID_04650"/>
<accession>K7RPS7</accession>
<evidence type="ECO:0000313" key="4">
    <source>
        <dbReference type="EMBL" id="AFV88306.1"/>
    </source>
</evidence>
<evidence type="ECO:0000259" key="3">
    <source>
        <dbReference type="Pfam" id="PF00534"/>
    </source>
</evidence>
<dbReference type="AlphaFoldDB" id="K7RPS7"/>
<dbReference type="Pfam" id="PF00534">
    <property type="entry name" value="Glycos_transf_1"/>
    <property type="match status" value="1"/>
</dbReference>
<reference evidence="4 5" key="1">
    <citation type="journal article" date="2012" name="BMC Genomics">
        <title>The genome sequence of Propionibacterium acidipropionici provides insights into its biotechnological and industrial potential.</title>
        <authorList>
            <person name="Parizzi L.P."/>
            <person name="Grassi M.C."/>
            <person name="Llerena L.A."/>
            <person name="Carazzolle M.F."/>
            <person name="Queiroz V.L."/>
            <person name="Lunardi I."/>
            <person name="Zeidler A.F."/>
            <person name="Teixeira P.J."/>
            <person name="Mieczkowski P."/>
            <person name="Rincones J."/>
            <person name="Pereira G.A."/>
        </authorList>
    </citation>
    <scope>NUCLEOTIDE SEQUENCE [LARGE SCALE GENOMIC DNA]</scope>
    <source>
        <strain evidence="5">ATCC 4875 / DSM 20272 / JCM 6432 / NBRC 12425 / NCIMB 8070</strain>
    </source>
</reference>
<dbReference type="PANTHER" id="PTHR12526">
    <property type="entry name" value="GLYCOSYLTRANSFERASE"/>
    <property type="match status" value="1"/>
</dbReference>
<sequence length="423" mass="45809">MVCPSTLFLVTNSYPLGTGEDFIENEIGDLAERFGRVVVVAVQTRPGDVITRPVPDNVEVIRAGGPRPAGRAALLAAARGLAHLPRGSWNRDTLRDPRRLGLEAMFEEHARDTEADLLAQLPALGLRPGSHAVVYSYWFLDTARVAMLLAADLRARGVVVDRLVSRAHGYDLYPERAPYGHLPQRERLVAAFDAVCPVSEQGTRTLRSGWPGYAGKIGTHHLGTVDPGSPADCSREPFHIVSCAYLVPVKRMTRMPGVLAELRGRGVDARWTHLGGGPQTEAVREAAASAGVRDAVELRGDVPHEQILQIERGLRPSCLINLSASEGLPVSMMEATSLGIPIIGTDVGGVSEIVTDTVNGRLIAPDFTDSQAADALSWLAGLPDDNYRDVCRASRRIWQTDYDQAVVYPRFCAEALGAPRDVH</sequence>
<evidence type="ECO:0000256" key="1">
    <source>
        <dbReference type="ARBA" id="ARBA00022676"/>
    </source>
</evidence>
<evidence type="ECO:0000256" key="2">
    <source>
        <dbReference type="ARBA" id="ARBA00022679"/>
    </source>
</evidence>
<dbReference type="PANTHER" id="PTHR12526:SF629">
    <property type="entry name" value="TEICHURONIC ACID BIOSYNTHESIS GLYCOSYLTRANSFERASE TUAH-RELATED"/>
    <property type="match status" value="1"/>
</dbReference>
<dbReference type="EMBL" id="CP003493">
    <property type="protein sequence ID" value="AFV88306.1"/>
    <property type="molecule type" value="Genomic_DNA"/>
</dbReference>
<dbReference type="HOGENOM" id="CLU_055416_0_0_11"/>
<feature type="domain" description="Glycosyl transferase family 1" evidence="3">
    <location>
        <begin position="238"/>
        <end position="380"/>
    </location>
</feature>
<keyword evidence="1" id="KW-0328">Glycosyltransferase</keyword>